<reference evidence="1 2" key="1">
    <citation type="submission" date="2024-03" db="EMBL/GenBank/DDBJ databases">
        <title>Rhodococcus navarretei sp. nov. and Pseudarthrobacter quantumdoti sp. nov., two new species with the ability to biosynthesize Quantum Dots isolated from soil samples at Union Glacier, Antarctica.</title>
        <authorList>
            <person name="Vargas M."/>
        </authorList>
    </citation>
    <scope>NUCLEOTIDE SEQUENCE [LARGE SCALE GENOMIC DNA]</scope>
    <source>
        <strain evidence="1 2">RC-2-3</strain>
    </source>
</reference>
<keyword evidence="2" id="KW-1185">Reference proteome</keyword>
<evidence type="ECO:0000313" key="1">
    <source>
        <dbReference type="EMBL" id="WXK93991.1"/>
    </source>
</evidence>
<dbReference type="EMBL" id="CP148033">
    <property type="protein sequence ID" value="WXK93991.1"/>
    <property type="molecule type" value="Genomic_DNA"/>
</dbReference>
<dbReference type="RefSeq" id="WP_406636763.1">
    <property type="nucleotide sequence ID" value="NZ_CP148033.1"/>
</dbReference>
<dbReference type="Proteomes" id="UP001623384">
    <property type="component" value="Chromosome"/>
</dbReference>
<protein>
    <submittedName>
        <fullName evidence="1">DUF2892 domain-containing protein</fullName>
    </submittedName>
</protein>
<evidence type="ECO:0000313" key="2">
    <source>
        <dbReference type="Proteomes" id="UP001623384"/>
    </source>
</evidence>
<dbReference type="Gene3D" id="6.10.140.1340">
    <property type="match status" value="1"/>
</dbReference>
<name>A0ABZ2R6Q0_9MICC</name>
<accession>A0ABZ2R6Q0</accession>
<sequence length="151" mass="16933">MVEQEPQFNIPEPVRAATPDAVQAHLDHEIEQHVKSYEARSKSEISARIRELDREWDIERLLELNASSLALTGSVLGAAVNKKWLALPAVVLTFLVQHAIQGWCPPIPLFRRLGVRTRKEIDLEKYALKVLRGDFGNARSDADDALDSAGR</sequence>
<gene>
    <name evidence="1" type="ORF">WHH00_04060</name>
</gene>
<proteinExistence type="predicted"/>
<organism evidence="1 2">
    <name type="scientific">Pseudarthrobacter quantipunctorum</name>
    <dbReference type="NCBI Taxonomy" id="3128980"/>
    <lineage>
        <taxon>Bacteria</taxon>
        <taxon>Bacillati</taxon>
        <taxon>Actinomycetota</taxon>
        <taxon>Actinomycetes</taxon>
        <taxon>Micrococcales</taxon>
        <taxon>Micrococcaceae</taxon>
        <taxon>Pseudarthrobacter</taxon>
    </lineage>
</organism>